<accession>A0ABD6MVA2</accession>
<dbReference type="InterPro" id="IPR013149">
    <property type="entry name" value="ADH-like_C"/>
</dbReference>
<evidence type="ECO:0000256" key="5">
    <source>
        <dbReference type="RuleBase" id="RU361277"/>
    </source>
</evidence>
<dbReference type="GO" id="GO:0046872">
    <property type="term" value="F:metal ion binding"/>
    <property type="evidence" value="ECO:0007669"/>
    <property type="project" value="UniProtKB-KW"/>
</dbReference>
<dbReference type="GO" id="GO:0016491">
    <property type="term" value="F:oxidoreductase activity"/>
    <property type="evidence" value="ECO:0007669"/>
    <property type="project" value="UniProtKB-KW"/>
</dbReference>
<evidence type="ECO:0000259" key="6">
    <source>
        <dbReference type="Pfam" id="PF00107"/>
    </source>
</evidence>
<dbReference type="PANTHER" id="PTHR42813">
    <property type="entry name" value="ZINC-TYPE ALCOHOL DEHYDROGENASE-LIKE"/>
    <property type="match status" value="1"/>
</dbReference>
<comment type="cofactor">
    <cofactor evidence="1 5">
        <name>Zn(2+)</name>
        <dbReference type="ChEBI" id="CHEBI:29105"/>
    </cofactor>
</comment>
<sequence length="346" mass="36827">MKALIYTGCRQIAYTDMREPVIEEDRDIIVQVTACSICGSDLHIYHGESFLGGNVGYCVGHEAVGEVVEVGAAVRHRKVGDRVMLPAAVGCGDCRKCLAGDVLQCLNFRQQCYGLSPALQGCQAQFVRVPVGDLNSCIIPDGLSDEQALMLTDSMSTAWYGCRNACIRPGSDVAIVGLGPIGLMAVEAAFCLGAARVFAIDPVADRRTWAQSLGAVALEPMTAQDVIRDATANQMLDSVVEAAGATSALSSALGLAGREKTVSVIGVNLSPNFPLPLGEVLLRGVTLAIGTCSVPRYWPELIPLVREGKLNPQRFITHRAPLCEGPDIYQAFAERQNGILKAVLKP</sequence>
<gene>
    <name evidence="8" type="ORF">DM819_04025</name>
</gene>
<evidence type="ECO:0000256" key="4">
    <source>
        <dbReference type="ARBA" id="ARBA00023002"/>
    </source>
</evidence>
<dbReference type="SUPFAM" id="SSF50129">
    <property type="entry name" value="GroES-like"/>
    <property type="match status" value="1"/>
</dbReference>
<evidence type="ECO:0000259" key="7">
    <source>
        <dbReference type="Pfam" id="PF08240"/>
    </source>
</evidence>
<dbReference type="EMBL" id="QJRE01000089">
    <property type="protein sequence ID" value="NWL45054.1"/>
    <property type="molecule type" value="Genomic_DNA"/>
</dbReference>
<dbReference type="Proteomes" id="UP000704738">
    <property type="component" value="Unassembled WGS sequence"/>
</dbReference>
<dbReference type="InterPro" id="IPR013154">
    <property type="entry name" value="ADH-like_N"/>
</dbReference>
<evidence type="ECO:0000256" key="2">
    <source>
        <dbReference type="ARBA" id="ARBA00022723"/>
    </source>
</evidence>
<dbReference type="Pfam" id="PF00107">
    <property type="entry name" value="ADH_zinc_N"/>
    <property type="match status" value="1"/>
</dbReference>
<dbReference type="AlphaFoldDB" id="A0ABD6MVA2"/>
<protein>
    <submittedName>
        <fullName evidence="8">Alcohol dehydrogenase</fullName>
    </submittedName>
</protein>
<dbReference type="InterPro" id="IPR002328">
    <property type="entry name" value="ADH_Zn_CS"/>
</dbReference>
<dbReference type="RefSeq" id="WP_179052419.1">
    <property type="nucleotide sequence ID" value="NZ_QJRE01000089.1"/>
</dbReference>
<evidence type="ECO:0000313" key="8">
    <source>
        <dbReference type="EMBL" id="NWL45054.1"/>
    </source>
</evidence>
<comment type="caution">
    <text evidence="8">The sequence shown here is derived from an EMBL/GenBank/DDBJ whole genome shotgun (WGS) entry which is preliminary data.</text>
</comment>
<feature type="domain" description="Alcohol dehydrogenase-like C-terminal" evidence="6">
    <location>
        <begin position="180"/>
        <end position="305"/>
    </location>
</feature>
<dbReference type="Gene3D" id="3.90.180.10">
    <property type="entry name" value="Medium-chain alcohol dehydrogenases, catalytic domain"/>
    <property type="match status" value="1"/>
</dbReference>
<reference evidence="8 9" key="1">
    <citation type="submission" date="2018-06" db="EMBL/GenBank/DDBJ databases">
        <title>Bacteria isolated from soil of Wuhan.</title>
        <authorList>
            <person name="Xiang W."/>
            <person name="Huang C."/>
        </authorList>
    </citation>
    <scope>NUCLEOTIDE SEQUENCE [LARGE SCALE GENOMIC DNA]</scope>
    <source>
        <strain evidence="9">xwS4</strain>
    </source>
</reference>
<keyword evidence="4" id="KW-0560">Oxidoreductase</keyword>
<proteinExistence type="inferred from homology"/>
<keyword evidence="3 5" id="KW-0862">Zinc</keyword>
<dbReference type="PANTHER" id="PTHR42813:SF2">
    <property type="entry name" value="DEHYDROGENASE, ZINC-CONTAINING, PUTATIVE (AFU_ORTHOLOGUE AFUA_2G02810)-RELATED"/>
    <property type="match status" value="1"/>
</dbReference>
<dbReference type="InterPro" id="IPR011032">
    <property type="entry name" value="GroES-like_sf"/>
</dbReference>
<comment type="similarity">
    <text evidence="5">Belongs to the zinc-containing alcohol dehydrogenase family.</text>
</comment>
<keyword evidence="2 5" id="KW-0479">Metal-binding</keyword>
<evidence type="ECO:0000313" key="9">
    <source>
        <dbReference type="Proteomes" id="UP000704738"/>
    </source>
</evidence>
<dbReference type="InterPro" id="IPR036291">
    <property type="entry name" value="NAD(P)-bd_dom_sf"/>
</dbReference>
<dbReference type="Gene3D" id="3.40.50.720">
    <property type="entry name" value="NAD(P)-binding Rossmann-like Domain"/>
    <property type="match status" value="1"/>
</dbReference>
<dbReference type="Pfam" id="PF08240">
    <property type="entry name" value="ADH_N"/>
    <property type="match status" value="1"/>
</dbReference>
<name>A0ABD6MVA2_9PSED</name>
<organism evidence="8 9">
    <name type="scientific">Pseudomonas hunanensis</name>
    <dbReference type="NCBI Taxonomy" id="1247546"/>
    <lineage>
        <taxon>Bacteria</taxon>
        <taxon>Pseudomonadati</taxon>
        <taxon>Pseudomonadota</taxon>
        <taxon>Gammaproteobacteria</taxon>
        <taxon>Pseudomonadales</taxon>
        <taxon>Pseudomonadaceae</taxon>
        <taxon>Pseudomonas</taxon>
    </lineage>
</organism>
<dbReference type="PROSITE" id="PS00059">
    <property type="entry name" value="ADH_ZINC"/>
    <property type="match status" value="1"/>
</dbReference>
<dbReference type="SUPFAM" id="SSF51735">
    <property type="entry name" value="NAD(P)-binding Rossmann-fold domains"/>
    <property type="match status" value="1"/>
</dbReference>
<feature type="domain" description="Alcohol dehydrogenase-like N-terminal" evidence="7">
    <location>
        <begin position="25"/>
        <end position="132"/>
    </location>
</feature>
<evidence type="ECO:0000256" key="3">
    <source>
        <dbReference type="ARBA" id="ARBA00022833"/>
    </source>
</evidence>
<evidence type="ECO:0000256" key="1">
    <source>
        <dbReference type="ARBA" id="ARBA00001947"/>
    </source>
</evidence>